<keyword evidence="1" id="KW-0472">Membrane</keyword>
<evidence type="ECO:0000313" key="2">
    <source>
        <dbReference type="EMBL" id="PIR88889.1"/>
    </source>
</evidence>
<keyword evidence="1" id="KW-0812">Transmembrane</keyword>
<keyword evidence="1" id="KW-1133">Transmembrane helix</keyword>
<gene>
    <name evidence="2" type="ORF">COU07_03255</name>
</gene>
<feature type="transmembrane region" description="Helical" evidence="1">
    <location>
        <begin position="99"/>
        <end position="116"/>
    </location>
</feature>
<organism evidence="2 3">
    <name type="scientific">Candidatus Harrisonbacteria bacterium CG10_big_fil_rev_8_21_14_0_10_40_38</name>
    <dbReference type="NCBI Taxonomy" id="1974583"/>
    <lineage>
        <taxon>Bacteria</taxon>
        <taxon>Candidatus Harrisoniibacteriota</taxon>
    </lineage>
</organism>
<feature type="transmembrane region" description="Helical" evidence="1">
    <location>
        <begin position="76"/>
        <end position="93"/>
    </location>
</feature>
<proteinExistence type="predicted"/>
<protein>
    <submittedName>
        <fullName evidence="2">Uncharacterized protein</fullName>
    </submittedName>
</protein>
<dbReference type="EMBL" id="PFAZ01000009">
    <property type="protein sequence ID" value="PIR88889.1"/>
    <property type="molecule type" value="Genomic_DNA"/>
</dbReference>
<evidence type="ECO:0000256" key="1">
    <source>
        <dbReference type="SAM" id="Phobius"/>
    </source>
</evidence>
<comment type="caution">
    <text evidence="2">The sequence shown here is derived from an EMBL/GenBank/DDBJ whole genome shotgun (WGS) entry which is preliminary data.</text>
</comment>
<feature type="transmembrane region" description="Helical" evidence="1">
    <location>
        <begin position="44"/>
        <end position="64"/>
    </location>
</feature>
<name>A0A2H0UR41_9BACT</name>
<feature type="transmembrane region" description="Helical" evidence="1">
    <location>
        <begin position="12"/>
        <end position="32"/>
    </location>
</feature>
<dbReference type="Proteomes" id="UP000231157">
    <property type="component" value="Unassembled WGS sequence"/>
</dbReference>
<sequence>MKFSFKKLWKIFLLSYLGMATGLILYLPFLAIIHPERFGGEGSITLELILLIFFALVLGFFLYLSSIIFHIIIRPRTIFAISLAMELLILFVVDGRFELRHYFFLYITIAIAYGVVEKLSEKFESSLNK</sequence>
<dbReference type="AlphaFoldDB" id="A0A2H0UR41"/>
<reference evidence="3" key="1">
    <citation type="submission" date="2017-09" db="EMBL/GenBank/DDBJ databases">
        <title>Depth-based differentiation of microbial function through sediment-hosted aquifers and enrichment of novel symbionts in the deep terrestrial subsurface.</title>
        <authorList>
            <person name="Probst A.J."/>
            <person name="Ladd B."/>
            <person name="Jarett J.K."/>
            <person name="Geller-Mcgrath D.E."/>
            <person name="Sieber C.M.K."/>
            <person name="Emerson J.B."/>
            <person name="Anantharaman K."/>
            <person name="Thomas B.C."/>
            <person name="Malmstrom R."/>
            <person name="Stieglmeier M."/>
            <person name="Klingl A."/>
            <person name="Woyke T."/>
            <person name="Ryan C.M."/>
            <person name="Banfield J.F."/>
        </authorList>
    </citation>
    <scope>NUCLEOTIDE SEQUENCE [LARGE SCALE GENOMIC DNA]</scope>
</reference>
<accession>A0A2H0UR41</accession>
<evidence type="ECO:0000313" key="3">
    <source>
        <dbReference type="Proteomes" id="UP000231157"/>
    </source>
</evidence>